<dbReference type="FunFam" id="1.10.1200.10:FF:000005">
    <property type="entry name" value="Nonribosomal peptide synthetase 1"/>
    <property type="match status" value="1"/>
</dbReference>
<keyword evidence="8" id="KW-1185">Reference proteome</keyword>
<dbReference type="Pfam" id="PF00501">
    <property type="entry name" value="AMP-binding"/>
    <property type="match status" value="2"/>
</dbReference>
<dbReference type="SUPFAM" id="SSF56801">
    <property type="entry name" value="Acetyl-CoA synthetase-like"/>
    <property type="match status" value="3"/>
</dbReference>
<dbReference type="InterPro" id="IPR010060">
    <property type="entry name" value="NRPS_synth"/>
</dbReference>
<dbReference type="NCBIfam" id="TIGR01733">
    <property type="entry name" value="AA-adenyl-dom"/>
    <property type="match status" value="1"/>
</dbReference>
<dbReference type="InterPro" id="IPR036736">
    <property type="entry name" value="ACP-like_sf"/>
</dbReference>
<keyword evidence="4" id="KW-0597">Phosphoprotein</keyword>
<evidence type="ECO:0000256" key="1">
    <source>
        <dbReference type="ARBA" id="ARBA00001957"/>
    </source>
</evidence>
<dbReference type="Pfam" id="PF00550">
    <property type="entry name" value="PP-binding"/>
    <property type="match status" value="2"/>
</dbReference>
<evidence type="ECO:0000313" key="8">
    <source>
        <dbReference type="Proteomes" id="UP000295689"/>
    </source>
</evidence>
<dbReference type="CDD" id="cd08953">
    <property type="entry name" value="KR_2_SDR_x"/>
    <property type="match status" value="1"/>
</dbReference>
<evidence type="ECO:0000256" key="3">
    <source>
        <dbReference type="ARBA" id="ARBA00022450"/>
    </source>
</evidence>
<dbReference type="CDD" id="cd19543">
    <property type="entry name" value="DCL_NRPS"/>
    <property type="match status" value="1"/>
</dbReference>
<dbReference type="FunFam" id="3.40.50.12780:FF:000012">
    <property type="entry name" value="Non-ribosomal peptide synthetase"/>
    <property type="match status" value="1"/>
</dbReference>
<dbReference type="Gene3D" id="2.30.38.10">
    <property type="entry name" value="Luciferase, Domain 3"/>
    <property type="match status" value="2"/>
</dbReference>
<dbReference type="InterPro" id="IPR000873">
    <property type="entry name" value="AMP-dep_synth/lig_dom"/>
</dbReference>
<dbReference type="Pfam" id="PF21394">
    <property type="entry name" value="Beta-ketacyl_N"/>
    <property type="match status" value="1"/>
</dbReference>
<evidence type="ECO:0000259" key="6">
    <source>
        <dbReference type="PROSITE" id="PS50075"/>
    </source>
</evidence>
<reference evidence="7 8" key="1">
    <citation type="journal article" date="2015" name="Stand. Genomic Sci.">
        <title>Genomic Encyclopedia of Bacterial and Archaeal Type Strains, Phase III: the genomes of soil and plant-associated and newly described type strains.</title>
        <authorList>
            <person name="Whitman W.B."/>
            <person name="Woyke T."/>
            <person name="Klenk H.P."/>
            <person name="Zhou Y."/>
            <person name="Lilburn T.G."/>
            <person name="Beck B.J."/>
            <person name="De Vos P."/>
            <person name="Vandamme P."/>
            <person name="Eisen J.A."/>
            <person name="Garrity G."/>
            <person name="Hugenholtz P."/>
            <person name="Kyrpides N.C."/>
        </authorList>
    </citation>
    <scope>NUCLEOTIDE SEQUENCE [LARGE SCALE GENOMIC DNA]</scope>
    <source>
        <strain evidence="7 8">CV53</strain>
    </source>
</reference>
<evidence type="ECO:0000256" key="2">
    <source>
        <dbReference type="ARBA" id="ARBA00006432"/>
    </source>
</evidence>
<dbReference type="InterPro" id="IPR036291">
    <property type="entry name" value="NAD(P)-bd_dom_sf"/>
</dbReference>
<dbReference type="CDD" id="cd05906">
    <property type="entry name" value="A_NRPS_TubE_like"/>
    <property type="match status" value="1"/>
</dbReference>
<dbReference type="Gene3D" id="3.30.300.30">
    <property type="match status" value="2"/>
</dbReference>
<dbReference type="SMART" id="SM00822">
    <property type="entry name" value="PKS_KR"/>
    <property type="match status" value="1"/>
</dbReference>
<dbReference type="PANTHER" id="PTHR45398">
    <property type="match status" value="1"/>
</dbReference>
<feature type="domain" description="Carrier" evidence="6">
    <location>
        <begin position="1231"/>
        <end position="1306"/>
    </location>
</feature>
<dbReference type="GO" id="GO:0008610">
    <property type="term" value="P:lipid biosynthetic process"/>
    <property type="evidence" value="ECO:0007669"/>
    <property type="project" value="UniProtKB-ARBA"/>
</dbReference>
<dbReference type="PANTHER" id="PTHR45398:SF1">
    <property type="entry name" value="ENZYME, PUTATIVE (JCVI)-RELATED"/>
    <property type="match status" value="1"/>
</dbReference>
<dbReference type="SUPFAM" id="SSF47336">
    <property type="entry name" value="ACP-like"/>
    <property type="match status" value="2"/>
</dbReference>
<gene>
    <name evidence="7" type="ORF">EV146_106391</name>
</gene>
<dbReference type="Gene3D" id="3.30.559.30">
    <property type="entry name" value="Nonribosomal peptide synthetase, condensation domain"/>
    <property type="match status" value="3"/>
</dbReference>
<keyword evidence="3" id="KW-0596">Phosphopantetheine</keyword>
<dbReference type="FunFam" id="2.30.38.10:FF:000001">
    <property type="entry name" value="Non-ribosomal peptide synthetase PvdI"/>
    <property type="match status" value="1"/>
</dbReference>
<comment type="caution">
    <text evidence="7">The sequence shown here is derived from an EMBL/GenBank/DDBJ whole genome shotgun (WGS) entry which is preliminary data.</text>
</comment>
<dbReference type="PROSITE" id="PS00012">
    <property type="entry name" value="PHOSPHOPANTETHEINE"/>
    <property type="match status" value="2"/>
</dbReference>
<dbReference type="Pfam" id="PF13193">
    <property type="entry name" value="AMP-binding_C"/>
    <property type="match status" value="1"/>
</dbReference>
<dbReference type="InterPro" id="IPR042099">
    <property type="entry name" value="ANL_N_sf"/>
</dbReference>
<dbReference type="InterPro" id="IPR020845">
    <property type="entry name" value="AMP-binding_CS"/>
</dbReference>
<evidence type="ECO:0000256" key="5">
    <source>
        <dbReference type="ARBA" id="ARBA00023194"/>
    </source>
</evidence>
<dbReference type="InterPro" id="IPR025110">
    <property type="entry name" value="AMP-bd_C"/>
</dbReference>
<dbReference type="Pfam" id="PF00668">
    <property type="entry name" value="Condensation"/>
    <property type="match status" value="3"/>
</dbReference>
<comment type="similarity">
    <text evidence="2">Belongs to the ATP-dependent AMP-binding enzyme family.</text>
</comment>
<dbReference type="Pfam" id="PF08659">
    <property type="entry name" value="KR"/>
    <property type="match status" value="1"/>
</dbReference>
<dbReference type="CDD" id="cd19534">
    <property type="entry name" value="E_NRPS"/>
    <property type="match status" value="1"/>
</dbReference>
<feature type="domain" description="Carrier" evidence="6">
    <location>
        <begin position="2286"/>
        <end position="2360"/>
    </location>
</feature>
<dbReference type="InterPro" id="IPR045851">
    <property type="entry name" value="AMP-bd_C_sf"/>
</dbReference>
<dbReference type="RefSeq" id="WP_132006756.1">
    <property type="nucleotide sequence ID" value="NZ_JABUHM010000004.1"/>
</dbReference>
<dbReference type="Gene3D" id="1.10.1200.10">
    <property type="entry name" value="ACP-like"/>
    <property type="match status" value="2"/>
</dbReference>
<protein>
    <submittedName>
        <fullName evidence="7">Non-ribosomal peptide synthase protein (TIGR01720 family)/amino acid adenylation domain-containing protein</fullName>
    </submittedName>
</protein>
<dbReference type="Gene3D" id="3.40.50.980">
    <property type="match status" value="2"/>
</dbReference>
<dbReference type="Gene3D" id="3.40.50.720">
    <property type="entry name" value="NAD(P)-binding Rossmann-like Domain"/>
    <property type="match status" value="1"/>
</dbReference>
<dbReference type="EMBL" id="SLVV01000006">
    <property type="protein sequence ID" value="TCN25187.1"/>
    <property type="molecule type" value="Genomic_DNA"/>
</dbReference>
<dbReference type="InterPro" id="IPR006162">
    <property type="entry name" value="Ppantetheine_attach_site"/>
</dbReference>
<evidence type="ECO:0000256" key="4">
    <source>
        <dbReference type="ARBA" id="ARBA00022553"/>
    </source>
</evidence>
<dbReference type="Gene3D" id="3.40.50.12780">
    <property type="entry name" value="N-terminal domain of ligase-like"/>
    <property type="match status" value="1"/>
</dbReference>
<dbReference type="SUPFAM" id="SSF52777">
    <property type="entry name" value="CoA-dependent acyltransferases"/>
    <property type="match status" value="6"/>
</dbReference>
<dbReference type="InterPro" id="IPR057326">
    <property type="entry name" value="KR_dom"/>
</dbReference>
<dbReference type="InterPro" id="IPR001242">
    <property type="entry name" value="Condensation_dom"/>
</dbReference>
<dbReference type="SMR" id="A0A4R2BE20"/>
<organism evidence="7 8">
    <name type="scientific">Mesobacillus foraminis</name>
    <dbReference type="NCBI Taxonomy" id="279826"/>
    <lineage>
        <taxon>Bacteria</taxon>
        <taxon>Bacillati</taxon>
        <taxon>Bacillota</taxon>
        <taxon>Bacilli</taxon>
        <taxon>Bacillales</taxon>
        <taxon>Bacillaceae</taxon>
        <taxon>Mesobacillus</taxon>
    </lineage>
</organism>
<dbReference type="PROSITE" id="PS50075">
    <property type="entry name" value="CARRIER"/>
    <property type="match status" value="2"/>
</dbReference>
<dbReference type="GO" id="GO:0017000">
    <property type="term" value="P:antibiotic biosynthetic process"/>
    <property type="evidence" value="ECO:0007669"/>
    <property type="project" value="UniProtKB-KW"/>
</dbReference>
<keyword evidence="5" id="KW-0045">Antibiotic biosynthesis</keyword>
<dbReference type="PROSITE" id="PS00455">
    <property type="entry name" value="AMP_BINDING"/>
    <property type="match status" value="1"/>
</dbReference>
<dbReference type="CDD" id="cd19531">
    <property type="entry name" value="LCL_NRPS-like"/>
    <property type="match status" value="1"/>
</dbReference>
<dbReference type="CDD" id="cd05930">
    <property type="entry name" value="A_NRPS"/>
    <property type="match status" value="1"/>
</dbReference>
<dbReference type="InterPro" id="IPR009081">
    <property type="entry name" value="PP-bd_ACP"/>
</dbReference>
<name>A0A4R2BE20_9BACI</name>
<proteinExistence type="inferred from homology"/>
<dbReference type="Proteomes" id="UP000295689">
    <property type="component" value="Unassembled WGS sequence"/>
</dbReference>
<dbReference type="FunFam" id="3.40.50.980:FF:000001">
    <property type="entry name" value="Non-ribosomal peptide synthetase"/>
    <property type="match status" value="1"/>
</dbReference>
<dbReference type="NCBIfam" id="TIGR01720">
    <property type="entry name" value="NRPS-para261"/>
    <property type="match status" value="1"/>
</dbReference>
<dbReference type="GO" id="GO:0003824">
    <property type="term" value="F:catalytic activity"/>
    <property type="evidence" value="ECO:0007669"/>
    <property type="project" value="InterPro"/>
</dbReference>
<dbReference type="InterPro" id="IPR010071">
    <property type="entry name" value="AA_adenyl_dom"/>
</dbReference>
<sequence>MKKYNDENYQQMIKELEDTIKTLPFVEKAGVILVEDEITMAPLHVDDILPEENFSTYEEISVKGGEPIPESINDVCQHQVRKPAVSYGGDLVIQPGQPATLQEILRNAAKQYGDHGITYVYTDGSEGFQSYKDLLQEAEKVLAGLQKLGLKPGDPVVFQFKDNKKFVTSFWACILGGFLPTPVAVAPIYTEMNAVINKLYNSWKLLSKPLILTELDLEEKLGMLEELWNEPSLRIETFQRLSESPANHDWFEATDESFVLNLLTSGSTGIPKCVQHRNKSIIWRTIATSVKNRFNHEDISLNWMPLDHVGGIVMFHVRDVYLGCNQILGHIDHIIQKPLTWLDWIDRYRATITWAPNFAFSMLNDAIAEAGEKSWDLSSMNYLLNGGEAVVAKVAQQFLTLLEPFHLPGNAIVPAYGMSETSSGIVESKNLSRDSISGLNMIDKRSLSGVVRRVSGDDVNQVVFTESGEPLPGVRLRITDRDNQILNEGIIGRLQVKSPSVMNGYYKNEEANKEVFTEDGWFDTGDLGFLMAGRLTVTGRAKDVIIMNGNNYYNYDIEAVVEEIEGIEVTFAAACAIPDEQGVDQLAIFFVPDRHHAKNIMPLIQTIKQALSRKFGLNPKIIIPLSKEIFPKTNSGKIQRNDLIQRYKAKEYQAITREIDLLLENDYTFPDWIYKTDWTICDSPPIGKEKMVLTANTIVFTEWQEEHEENREHKAVYVKKGNQFRRIDAQHYEINSHHQEDYQKLLDSVLEDREKIDQIIHLWNIETGHKEIGNLHELKESQFNSSYSLLFLIQALNKHVHDKMDLYVVTKNAVPVYENEQISFETSTITGFIKTIPHELPHITCKQIDLNEEDKEYVYNYLKQEASIRDQHSVLAYRNKQRMIPAIKKVDLLSGRNRTTPLKTHGFYLVTGGLGGIGKIVCEHLLKRYQANILIIGRTPLCTGNGKEQSQKTKIFEDLKKQESFGGQVFYETADLTDNDHLSKLITDYEGSLDKELDGVIHLAGIIQECLLLDQTHELLEEMYEAKVYGTWVLHQILKEKKEAVFISTSSARTITSGMTVGAYCSANQFNETFAIYQNQFPYLNAYCFSWSLWDDLGMGKGLMIKEVLQHRGYTPIEERKGLYSFLAGLKLGEPTLYVGLNGAKKEIQELSQSNIEPNYKWKVYLQMDLEQDQLEQTLKACRETAAASLDLLDFPIELERKDELPLNSYGEVDKKALLELHKSEDIRDCAPRNQLDLVLVECWKRILDSKKISIHDSFFDLGGNSLQATQLLSAIQNEVGIKLELEDLFYKPKLSDLSDLIDECIQLERTNIRTKIPSREYGEIVPMSSSQKRQWFLYELEPNNPFYNNTVIIDLKGAVNGERIEKSLTSIVYRHETLRTTFDVINEQPSQIIHKEASIALQVKDFLIERKEPNDEVIDSFIREESMKPFDLVEGPVCRFNLLKIDEDEWKLIVTIHHIVSDGWSIGVFVDEFSKLYHSHGHAYQATGVLEIQYADYSLWQAEWVKSEDYLKQLSYWREQLSGSLPILDLPTDKPRPAIQTYSGKIETMMLDKNLTQKIRQLANKEESTIYMVLLAGFAALLKRYSNQEEMIVGSLFANRNRVEVEPLIGFFTNTLPLKFNCEGTFRKFLSQVKTTVLEAQANQDVQFEQLLDEAGIERDPGRHPLFQTMFVVQNAPIKPVSTDELEMDVSIYYNETSKFDLSMQIFEIQNELKVILEFNTDLFEEATIIRLLEHYKNILTGAVESSENRVDEYPIVTEKERGSLANWSSEEHESDFLRRETIIHHFENCAATYPEKCALVYKGKEMTYREVNEQSNNLARLLQNQGIEQEEIIGIMSERSFEMVIGILAVLKAGGAYMPIDPNFPIERISYMLENSQAKRVMAQRKFSQQIASDVSIIDLDDSKIYTGDGESPAININPNQLAYVIYTSGSTGNPKGVMVEHSSVLNIIIDLQEKYPLEENDAYLLKTPITFDVSVAELFGWFHSGGRLVILEQGAEKEPLAILNAIDNITHINFVPSMLSAFINTLQDQEITVLNKLKYVFVAGEALPVELVKQFFQLTERVQLENIYGPTESTIYATHHSLKRSEIQTTIPIGTPMKNIKTYIVNPSNQLQPIGVVGELCIGGAGIARGYLNNTELTNEKFVDNPYSPGEKMYRTGDLARWSQNGTIEYLGRIDHQVKIRGIRIELGEIESAIKQNELVKDCVVSAISDSKGLKRLAAYIVLRTKENIDWVTYLNDLLPEYMIPNYFMVMDVLPTNNSGKIDRKSLPIPNLSLINDSNDYSEPVGEMESEMASIWQDLLGVKQIGRTDDFFKLGGDSIAVIQMISRLRKQGYQLEPKLVYVNKTIAQLSKKIVKTKSVPVVSQSAVKGEVRLTPIQKWFFEQNFSETNHWNLPALICFKQSYTLEVFKQALIAIVNHHDALRLTFSQDEDHWTQTNAGIVEDIQLNVIDCSGLSDSEQESMILEISSNAQRSLKLEEGLLLKPLLFQCNDGSQKLFLAAHHLVMDGVSWRIIGEDLELSLNHLAQGNTPVLPSKTTSYKEWAEAQYQYAESDEIKEELTYWNSIIEEQSPFLSEIPGESGTEGEAESIKIVLSETYTNKIMRTANSAYNTEMNDLLLAALYRAAKISTGNQSLSLMLEGHGRENIVEGLDLTRTVGWFTSAFPLVIKGAADASIGDQIKLVKETIRSIPAKGIGFGILNYLRKRNELEGGAYKAPQILFNYLGQMDSNSSEGKVLLAHPSTGDFHSPAAKRAYAVEINSMVIDGRLEADISLNRELTNNPKIKTFIAAFEQELIEIVDHCLDPVNKGFTASDFPLVGLGQELLDQLPKTTEDVYPLSPMQQGMLYHALADDETSSYNGRIFVTLEGKIDQKLMNRAWKHVIERHPILRTTYAWEGVQSPIQIVQQNAEGLVEFASYKAHAEKEILIQDFLKKPFHLNQEAPLRIMIVSDQSEKSQLIWNFHHIALDGWSVFILLSELLDIYDQLTKKQEFHLPAVPAYKDYIEWYLAQDKEKAQDFWSSYLKGFKDATPLPGVTEEESGNGRDIIKTTFTIPEEVTSVITEFTKKEQHTLNTLLQAAWGILLGRYTGMEDIVYGCTVSGRPHSIEDVERMVGIFINSLPLRVELQPERMVKDLLSSLQETTLDIKEYEYTLLPDIQEVSEIPFGQPLFKSLLIYQNYPVDPEMRNPDRNVVLSGIQGTVDINYNLILEAAPRDKSILFEVYYNQGLWSQDFIERLFLYFQSTLLELIAKYEQTIHDISILTDAERTMILDDFSKTAKVEVLYEDQAEIYHGINLPERETEIYILDEQCRPVPVGIIGEIYLYSDDIYRDCGSWAEWMEENCIEDPFSQSQGKKLYKTGDLGLWEKDGSIRIIELT</sequence>
<dbReference type="InterPro" id="IPR049490">
    <property type="entry name" value="C883_1060-like_KR_N"/>
</dbReference>
<dbReference type="InterPro" id="IPR013968">
    <property type="entry name" value="PKS_KR"/>
</dbReference>
<accession>A0A4R2BE20</accession>
<dbReference type="Pfam" id="PF23024">
    <property type="entry name" value="AMP-dom_DIP2-like"/>
    <property type="match status" value="1"/>
</dbReference>
<evidence type="ECO:0000313" key="7">
    <source>
        <dbReference type="EMBL" id="TCN25187.1"/>
    </source>
</evidence>
<comment type="cofactor">
    <cofactor evidence="1">
        <name>pantetheine 4'-phosphate</name>
        <dbReference type="ChEBI" id="CHEBI:47942"/>
    </cofactor>
</comment>
<dbReference type="SUPFAM" id="SSF51735">
    <property type="entry name" value="NAD(P)-binding Rossmann-fold domains"/>
    <property type="match status" value="2"/>
</dbReference>
<dbReference type="Gene3D" id="3.30.559.10">
    <property type="entry name" value="Chloramphenicol acetyltransferase-like domain"/>
    <property type="match status" value="3"/>
</dbReference>
<dbReference type="InterPro" id="IPR023213">
    <property type="entry name" value="CAT-like_dom_sf"/>
</dbReference>